<name>A0A8C6Q4X2_NOTFU</name>
<dbReference type="GO" id="GO:1990904">
    <property type="term" value="C:ribonucleoprotein complex"/>
    <property type="evidence" value="ECO:0007669"/>
    <property type="project" value="UniProtKB-KW"/>
</dbReference>
<dbReference type="InterPro" id="IPR000592">
    <property type="entry name" value="Ribosomal_eS27"/>
</dbReference>
<evidence type="ECO:0000313" key="7">
    <source>
        <dbReference type="Proteomes" id="UP000694548"/>
    </source>
</evidence>
<evidence type="ECO:0000256" key="5">
    <source>
        <dbReference type="ARBA" id="ARBA00023274"/>
    </source>
</evidence>
<dbReference type="PANTHER" id="PTHR11594">
    <property type="entry name" value="40S RIBOSOMAL PROTEIN S27"/>
    <property type="match status" value="1"/>
</dbReference>
<evidence type="ECO:0008006" key="8">
    <source>
        <dbReference type="Google" id="ProtNLM"/>
    </source>
</evidence>
<evidence type="ECO:0000256" key="1">
    <source>
        <dbReference type="ARBA" id="ARBA00001947"/>
    </source>
</evidence>
<evidence type="ECO:0000256" key="2">
    <source>
        <dbReference type="ARBA" id="ARBA00010919"/>
    </source>
</evidence>
<dbReference type="Pfam" id="PF01667">
    <property type="entry name" value="Ribosomal_S27e"/>
    <property type="match status" value="1"/>
</dbReference>
<keyword evidence="5" id="KW-0687">Ribonucleoprotein</keyword>
<proteinExistence type="inferred from homology"/>
<reference evidence="6" key="3">
    <citation type="submission" date="2025-09" db="UniProtKB">
        <authorList>
            <consortium name="Ensembl"/>
        </authorList>
    </citation>
    <scope>IDENTIFICATION</scope>
</reference>
<organism evidence="6 7">
    <name type="scientific">Nothobranchius furzeri</name>
    <name type="common">Turquoise killifish</name>
    <dbReference type="NCBI Taxonomy" id="105023"/>
    <lineage>
        <taxon>Eukaryota</taxon>
        <taxon>Metazoa</taxon>
        <taxon>Chordata</taxon>
        <taxon>Craniata</taxon>
        <taxon>Vertebrata</taxon>
        <taxon>Euteleostomi</taxon>
        <taxon>Actinopterygii</taxon>
        <taxon>Neopterygii</taxon>
        <taxon>Teleostei</taxon>
        <taxon>Neoteleostei</taxon>
        <taxon>Acanthomorphata</taxon>
        <taxon>Ovalentaria</taxon>
        <taxon>Atherinomorphae</taxon>
        <taxon>Cyprinodontiformes</taxon>
        <taxon>Nothobranchiidae</taxon>
        <taxon>Nothobranchius</taxon>
    </lineage>
</organism>
<reference evidence="6" key="2">
    <citation type="submission" date="2025-08" db="UniProtKB">
        <authorList>
            <consortium name="Ensembl"/>
        </authorList>
    </citation>
    <scope>IDENTIFICATION</scope>
</reference>
<comment type="similarity">
    <text evidence="2">Belongs to the eukaryotic ribosomal protein eS27 family.</text>
</comment>
<dbReference type="AlphaFoldDB" id="A0A8C6Q4X2"/>
<accession>A0A8C6Q4X2</accession>
<gene>
    <name evidence="6" type="primary">LOC107393170</name>
</gene>
<dbReference type="GO" id="GO:0006412">
    <property type="term" value="P:translation"/>
    <property type="evidence" value="ECO:0007669"/>
    <property type="project" value="InterPro"/>
</dbReference>
<dbReference type="Ensembl" id="ENSNFUT00015055148.1">
    <property type="protein sequence ID" value="ENSNFUP00015052894.1"/>
    <property type="gene ID" value="ENSNFUG00015024646.1"/>
</dbReference>
<dbReference type="Gene3D" id="2.20.25.100">
    <property type="entry name" value="Zn-binding ribosomal proteins"/>
    <property type="match status" value="1"/>
</dbReference>
<dbReference type="InterPro" id="IPR023407">
    <property type="entry name" value="Ribosomal_eS27_Zn-bd_dom_sf"/>
</dbReference>
<reference evidence="6" key="1">
    <citation type="submission" date="2014-08" db="EMBL/GenBank/DDBJ databases">
        <authorList>
            <person name="Senf B."/>
            <person name="Petzold A."/>
            <person name="Downie B.R."/>
            <person name="Koch P."/>
            <person name="Platzer M."/>
        </authorList>
    </citation>
    <scope>NUCLEOTIDE SEQUENCE [LARGE SCALE GENOMIC DNA]</scope>
    <source>
        <strain evidence="6">GRZ</strain>
    </source>
</reference>
<sequence length="99" mass="11341">MCRLDRYSCDVKLLLYLFIQLAKDLMHPSPSEERRRHKKKRLVQSPNSYFMDVKCIGCYRITTIFSHAHTVVACPGCTTILCTPGGGKCKLTARHEQKP</sequence>
<dbReference type="GO" id="GO:0003735">
    <property type="term" value="F:structural constituent of ribosome"/>
    <property type="evidence" value="ECO:0007669"/>
    <property type="project" value="InterPro"/>
</dbReference>
<dbReference type="GO" id="GO:0005840">
    <property type="term" value="C:ribosome"/>
    <property type="evidence" value="ECO:0007669"/>
    <property type="project" value="UniProtKB-KW"/>
</dbReference>
<dbReference type="Proteomes" id="UP000694548">
    <property type="component" value="Chromosome sgr17"/>
</dbReference>
<dbReference type="InterPro" id="IPR011332">
    <property type="entry name" value="Ribosomal_zn-bd"/>
</dbReference>
<dbReference type="SUPFAM" id="SSF57829">
    <property type="entry name" value="Zn-binding ribosomal proteins"/>
    <property type="match status" value="1"/>
</dbReference>
<comment type="cofactor">
    <cofactor evidence="1">
        <name>Zn(2+)</name>
        <dbReference type="ChEBI" id="CHEBI:29105"/>
    </cofactor>
</comment>
<protein>
    <recommendedName>
        <fullName evidence="8">40S ribosomal protein S27</fullName>
    </recommendedName>
</protein>
<evidence type="ECO:0000256" key="4">
    <source>
        <dbReference type="ARBA" id="ARBA00022980"/>
    </source>
</evidence>
<keyword evidence="4" id="KW-0689">Ribosomal protein</keyword>
<evidence type="ECO:0000313" key="6">
    <source>
        <dbReference type="Ensembl" id="ENSNFUP00015052894.1"/>
    </source>
</evidence>
<keyword evidence="3" id="KW-0862">Zinc</keyword>
<evidence type="ECO:0000256" key="3">
    <source>
        <dbReference type="ARBA" id="ARBA00022833"/>
    </source>
</evidence>
<keyword evidence="7" id="KW-1185">Reference proteome</keyword>
<dbReference type="GeneTree" id="ENSGT00940000167938"/>